<proteinExistence type="predicted"/>
<reference evidence="1 2" key="1">
    <citation type="journal article" date="2016" name="Nat. Commun.">
        <title>Thousands of microbial genomes shed light on interconnected biogeochemical processes in an aquifer system.</title>
        <authorList>
            <person name="Anantharaman K."/>
            <person name="Brown C.T."/>
            <person name="Hug L.A."/>
            <person name="Sharon I."/>
            <person name="Castelle C.J."/>
            <person name="Probst A.J."/>
            <person name="Thomas B.C."/>
            <person name="Singh A."/>
            <person name="Wilkins M.J."/>
            <person name="Karaoz U."/>
            <person name="Brodie E.L."/>
            <person name="Williams K.H."/>
            <person name="Hubbard S.S."/>
            <person name="Banfield J.F."/>
        </authorList>
    </citation>
    <scope>NUCLEOTIDE SEQUENCE [LARGE SCALE GENOMIC DNA]</scope>
</reference>
<comment type="caution">
    <text evidence="1">The sequence shown here is derived from an EMBL/GenBank/DDBJ whole genome shotgun (WGS) entry which is preliminary data.</text>
</comment>
<evidence type="ECO:0000313" key="1">
    <source>
        <dbReference type="EMBL" id="OGZ41125.1"/>
    </source>
</evidence>
<dbReference type="AlphaFoldDB" id="A0A1G2FSS4"/>
<accession>A0A1G2FSS4</accession>
<protein>
    <submittedName>
        <fullName evidence="1">Uncharacterized protein</fullName>
    </submittedName>
</protein>
<dbReference type="Proteomes" id="UP000177126">
    <property type="component" value="Unassembled WGS sequence"/>
</dbReference>
<sequence length="69" mass="7934">MRLKKVVPIEETRFYILPQCGRKLSIYNAGVKCFCHEESFDLKPLLPTVCSSYGGTGFLKVEGDYQGWW</sequence>
<gene>
    <name evidence="1" type="ORF">A3B04_01385</name>
</gene>
<organism evidence="1 2">
    <name type="scientific">Candidatus Portnoybacteria bacterium RIFCSPLOWO2_02_FULL_39_11</name>
    <dbReference type="NCBI Taxonomy" id="1802001"/>
    <lineage>
        <taxon>Bacteria</taxon>
        <taxon>Candidatus Portnoyibacteriota</taxon>
    </lineage>
</organism>
<evidence type="ECO:0000313" key="2">
    <source>
        <dbReference type="Proteomes" id="UP000177126"/>
    </source>
</evidence>
<dbReference type="EMBL" id="MHNF01000019">
    <property type="protein sequence ID" value="OGZ41125.1"/>
    <property type="molecule type" value="Genomic_DNA"/>
</dbReference>
<name>A0A1G2FSS4_9BACT</name>